<keyword evidence="3" id="KW-1185">Reference proteome</keyword>
<dbReference type="Proteomes" id="UP000335636">
    <property type="component" value="Unassembled WGS sequence"/>
</dbReference>
<accession>A0A5E4BLG4</accession>
<comment type="caution">
    <text evidence="2">The sequence shown here is derived from an EMBL/GenBank/DDBJ whole genome shotgun (WGS) entry which is preliminary data.</text>
</comment>
<reference evidence="2" key="1">
    <citation type="submission" date="2019-04" db="EMBL/GenBank/DDBJ databases">
        <authorList>
            <person name="Alioto T."/>
            <person name="Alioto T."/>
        </authorList>
    </citation>
    <scope>NUCLEOTIDE SEQUENCE [LARGE SCALE GENOMIC DNA]</scope>
</reference>
<dbReference type="AlphaFoldDB" id="A0A5E4BLG4"/>
<evidence type="ECO:0000313" key="3">
    <source>
        <dbReference type="Proteomes" id="UP000335636"/>
    </source>
</evidence>
<feature type="region of interest" description="Disordered" evidence="1">
    <location>
        <begin position="99"/>
        <end position="120"/>
    </location>
</feature>
<dbReference type="EMBL" id="CABDUW010000489">
    <property type="protein sequence ID" value="VTJ70076.1"/>
    <property type="molecule type" value="Genomic_DNA"/>
</dbReference>
<evidence type="ECO:0000313" key="2">
    <source>
        <dbReference type="EMBL" id="VTJ70076.1"/>
    </source>
</evidence>
<name>A0A5E4BLG4_MARMO</name>
<evidence type="ECO:0000256" key="1">
    <source>
        <dbReference type="SAM" id="MobiDB-lite"/>
    </source>
</evidence>
<protein>
    <submittedName>
        <fullName evidence="2">Uncharacterized protein</fullName>
    </submittedName>
</protein>
<proteinExistence type="predicted"/>
<sequence>MALGHAICHYRLQPETASARPHGLLFWAPGLPSCVCSHFGSGQGGKGHGFCMYSLGFTQSFVSGTSQGPVVLCSCGGPRAQGSRAGPLVLTVSASPHHFSEAEPSWEQPSQSDTGAKAGA</sequence>
<gene>
    <name evidence="2" type="ORF">MONAX_5E022343</name>
</gene>
<organism evidence="2 3">
    <name type="scientific">Marmota monax</name>
    <name type="common">Woodchuck</name>
    <dbReference type="NCBI Taxonomy" id="9995"/>
    <lineage>
        <taxon>Eukaryota</taxon>
        <taxon>Metazoa</taxon>
        <taxon>Chordata</taxon>
        <taxon>Craniata</taxon>
        <taxon>Vertebrata</taxon>
        <taxon>Euteleostomi</taxon>
        <taxon>Mammalia</taxon>
        <taxon>Eutheria</taxon>
        <taxon>Euarchontoglires</taxon>
        <taxon>Glires</taxon>
        <taxon>Rodentia</taxon>
        <taxon>Sciuromorpha</taxon>
        <taxon>Sciuridae</taxon>
        <taxon>Xerinae</taxon>
        <taxon>Marmotini</taxon>
        <taxon>Marmota</taxon>
    </lineage>
</organism>